<evidence type="ECO:0000313" key="2">
    <source>
        <dbReference type="Proteomes" id="UP000005709"/>
    </source>
</evidence>
<organism evidence="1 2">
    <name type="scientific">Campylobacter gracilis RM3268</name>
    <dbReference type="NCBI Taxonomy" id="553220"/>
    <lineage>
        <taxon>Bacteria</taxon>
        <taxon>Pseudomonadati</taxon>
        <taxon>Campylobacterota</taxon>
        <taxon>Epsilonproteobacteria</taxon>
        <taxon>Campylobacterales</taxon>
        <taxon>Campylobacteraceae</taxon>
        <taxon>Campylobacter</taxon>
    </lineage>
</organism>
<name>C8PGE9_9BACT</name>
<protein>
    <submittedName>
        <fullName evidence="1">Uncharacterized protein</fullName>
    </submittedName>
</protein>
<proteinExistence type="predicted"/>
<evidence type="ECO:0000313" key="1">
    <source>
        <dbReference type="EMBL" id="EEV18187.1"/>
    </source>
</evidence>
<comment type="caution">
    <text evidence="1">The sequence shown here is derived from an EMBL/GenBank/DDBJ whole genome shotgun (WGS) entry which is preliminary data.</text>
</comment>
<dbReference type="RefSeq" id="WP_005870519.1">
    <property type="nucleotide sequence ID" value="NZ_ACYG01000019.1"/>
</dbReference>
<reference evidence="1 2" key="1">
    <citation type="submission" date="2009-07" db="EMBL/GenBank/DDBJ databases">
        <authorList>
            <person name="Madupu R."/>
            <person name="Sebastian Y."/>
            <person name="Durkin A.S."/>
            <person name="Torralba M."/>
            <person name="Methe B."/>
            <person name="Sutton G.G."/>
            <person name="Strausberg R.L."/>
            <person name="Nelson K.E."/>
        </authorList>
    </citation>
    <scope>NUCLEOTIDE SEQUENCE [LARGE SCALE GENOMIC DNA]</scope>
    <source>
        <strain evidence="1 2">RM3268</strain>
    </source>
</reference>
<accession>C8PGE9</accession>
<sequence>MKFYAAEFRELKFLAEVKFNAAKFYRKNSIYFEILNLRIPLPHRA</sequence>
<keyword evidence="2" id="KW-1185">Reference proteome</keyword>
<gene>
    <name evidence="1" type="ORF">CAMGR0001_0942</name>
</gene>
<dbReference type="EMBL" id="ACYG01000019">
    <property type="protein sequence ID" value="EEV18187.1"/>
    <property type="molecule type" value="Genomic_DNA"/>
</dbReference>
<dbReference type="Proteomes" id="UP000005709">
    <property type="component" value="Unassembled WGS sequence"/>
</dbReference>
<dbReference type="AlphaFoldDB" id="C8PGE9"/>